<name>A0A8E0QXP2_9EURO</name>
<dbReference type="GeneID" id="66996303"/>
<evidence type="ECO:0000313" key="1">
    <source>
        <dbReference type="EMBL" id="GIC92360.1"/>
    </source>
</evidence>
<organism evidence="1 2">
    <name type="scientific">Aspergillus udagawae</name>
    <dbReference type="NCBI Taxonomy" id="91492"/>
    <lineage>
        <taxon>Eukaryota</taxon>
        <taxon>Fungi</taxon>
        <taxon>Dikarya</taxon>
        <taxon>Ascomycota</taxon>
        <taxon>Pezizomycotina</taxon>
        <taxon>Eurotiomycetes</taxon>
        <taxon>Eurotiomycetidae</taxon>
        <taxon>Eurotiales</taxon>
        <taxon>Aspergillaceae</taxon>
        <taxon>Aspergillus</taxon>
        <taxon>Aspergillus subgen. Fumigati</taxon>
    </lineage>
</organism>
<gene>
    <name evidence="1" type="ORF">Aud_008826</name>
</gene>
<dbReference type="Proteomes" id="UP000036893">
    <property type="component" value="Unassembled WGS sequence"/>
</dbReference>
<accession>A0A8E0QXP2</accession>
<protein>
    <submittedName>
        <fullName evidence="1">Uncharacterized protein</fullName>
    </submittedName>
</protein>
<reference evidence="1" key="1">
    <citation type="journal article" date="2015" name="Genome Announc.">
        <title>Draft Genome Sequence of the Pathogenic Filamentous Fungus Aspergillus udagawae Strain IFM 46973T.</title>
        <authorList>
            <person name="Kusuya Y."/>
            <person name="Takahashi-Nakaguchi A."/>
            <person name="Takahashi H."/>
            <person name="Yaguchi T."/>
        </authorList>
    </citation>
    <scope>NUCLEOTIDE SEQUENCE</scope>
    <source>
        <strain evidence="1">IFM 46973</strain>
    </source>
</reference>
<sequence length="244" mass="27209">MTMADYAYTEENNYEFSFEPDHYAEEELDDSEPINRDLISDTTARNCRMIASVRCVEYGKIGAEDGILLVIAFVFHPVGARVKEADIELRFKSCVIATLQPQEIDDRESEVVIRNKLEGRFDMSHPPVAVGVTASQEKERVKGYTRSIRGSGIDTELAMWTLRENSDQRDGVHLNFTAVIILKGKGEVDVDVAVRAQLGASLKDPLGIRKIACQGLIKFDGKTSRGRRPESLTTPPDLFVKSLA</sequence>
<dbReference type="AlphaFoldDB" id="A0A8E0QXP2"/>
<dbReference type="EMBL" id="BBXM02000007">
    <property type="protein sequence ID" value="GIC92360.1"/>
    <property type="molecule type" value="Genomic_DNA"/>
</dbReference>
<dbReference type="RefSeq" id="XP_043149626.1">
    <property type="nucleotide sequence ID" value="XM_043293691.1"/>
</dbReference>
<proteinExistence type="predicted"/>
<comment type="caution">
    <text evidence="1">The sequence shown here is derived from an EMBL/GenBank/DDBJ whole genome shotgun (WGS) entry which is preliminary data.</text>
</comment>
<reference evidence="1" key="2">
    <citation type="submission" date="2021-01" db="EMBL/GenBank/DDBJ databases">
        <title>Pan-genome distribution and transcriptional activeness of fungal secondary metabolism genes in Aspergillus section Fumigati.</title>
        <authorList>
            <person name="Takahashi H."/>
            <person name="Umemura M."/>
            <person name="Ninomiya A."/>
            <person name="Kusuya Y."/>
            <person name="Urayama S."/>
            <person name="Shimizu M."/>
            <person name="Watanabe A."/>
            <person name="Kamei K."/>
            <person name="Yaguchi T."/>
            <person name="Hagiwara D."/>
        </authorList>
    </citation>
    <scope>NUCLEOTIDE SEQUENCE</scope>
    <source>
        <strain evidence="1">IFM 46973</strain>
    </source>
</reference>
<evidence type="ECO:0000313" key="2">
    <source>
        <dbReference type="Proteomes" id="UP000036893"/>
    </source>
</evidence>